<feature type="compositionally biased region" description="Basic and acidic residues" evidence="1">
    <location>
        <begin position="9"/>
        <end position="18"/>
    </location>
</feature>
<accession>A0ABV1VQ87</accession>
<evidence type="ECO:0000313" key="4">
    <source>
        <dbReference type="Proteomes" id="UP001490330"/>
    </source>
</evidence>
<evidence type="ECO:0000256" key="1">
    <source>
        <dbReference type="SAM" id="MobiDB-lite"/>
    </source>
</evidence>
<sequence>MRAHGTRSRPSDERDTHRPVIRPSAPVQRMLDLQHRAGNAAVARAVEAERHEHGPGCGHGQAADTGPTAQRGLLDAAMATPSSPLPGPFLAKAKSFYQNDNLSAGRVHDNPTAQRATAAMGAQAMTVGSHIFLGPSAVGNTEILAHEASHLDKNLRGVRETGNDNGAGVTVTDPGQGSERAAVADGAAFASGAATAPSVVAQRAVDARAGEREDTVQRATGGLTTGPVQRALDPALVESATTALGITRAVKIVEVPPGVRADTPFENYPAGNVVGLTPADGRLTVQEVNGWHDGSTPASDVVAQAGGGGYLAQYGLILVNSTAEGGFTVAQTIQHEMGHLKQHQDGFDVDMSGGRRALVEYHNVLVNENALTGQLRMEYTSSDNTISSAVRDRAREEGLNLGNPWQALVNYVQASGDAGQQRLLAAIVAELGNTKYDEEEGRGFAKKTRRAKIQDRVGRMYFNALFAAPQS</sequence>
<dbReference type="Proteomes" id="UP001490330">
    <property type="component" value="Unassembled WGS sequence"/>
</dbReference>
<feature type="domain" description="eCIS core" evidence="2">
    <location>
        <begin position="84"/>
        <end position="156"/>
    </location>
</feature>
<organism evidence="3 4">
    <name type="scientific">Streptomyces flaveolus</name>
    <dbReference type="NCBI Taxonomy" id="67297"/>
    <lineage>
        <taxon>Bacteria</taxon>
        <taxon>Bacillati</taxon>
        <taxon>Actinomycetota</taxon>
        <taxon>Actinomycetes</taxon>
        <taxon>Kitasatosporales</taxon>
        <taxon>Streptomycetaceae</taxon>
        <taxon>Streptomyces</taxon>
    </lineage>
</organism>
<dbReference type="Pfam" id="PF13699">
    <property type="entry name" value="eCIS_core"/>
    <property type="match status" value="1"/>
</dbReference>
<gene>
    <name evidence="3" type="ORF">ABT322_33955</name>
</gene>
<proteinExistence type="predicted"/>
<name>A0ABV1VQ87_9ACTN</name>
<dbReference type="RefSeq" id="WP_350726132.1">
    <property type="nucleotide sequence ID" value="NZ_JBEPCO010000086.1"/>
</dbReference>
<dbReference type="EMBL" id="JBEPCV010000049">
    <property type="protein sequence ID" value="MER6908648.1"/>
    <property type="molecule type" value="Genomic_DNA"/>
</dbReference>
<dbReference type="GeneID" id="97359755"/>
<protein>
    <submittedName>
        <fullName evidence="3">DUF4157 domain-containing protein</fullName>
    </submittedName>
</protein>
<evidence type="ECO:0000259" key="2">
    <source>
        <dbReference type="Pfam" id="PF13699"/>
    </source>
</evidence>
<reference evidence="3 4" key="1">
    <citation type="submission" date="2024-06" db="EMBL/GenBank/DDBJ databases">
        <title>The Natural Products Discovery Center: Release of the First 8490 Sequenced Strains for Exploring Actinobacteria Biosynthetic Diversity.</title>
        <authorList>
            <person name="Kalkreuter E."/>
            <person name="Kautsar S.A."/>
            <person name="Yang D."/>
            <person name="Bader C.D."/>
            <person name="Teijaro C.N."/>
            <person name="Fluegel L."/>
            <person name="Davis C.M."/>
            <person name="Simpson J.R."/>
            <person name="Lauterbach L."/>
            <person name="Steele A.D."/>
            <person name="Gui C."/>
            <person name="Meng S."/>
            <person name="Li G."/>
            <person name="Viehrig K."/>
            <person name="Ye F."/>
            <person name="Su P."/>
            <person name="Kiefer A.F."/>
            <person name="Nichols A."/>
            <person name="Cepeda A.J."/>
            <person name="Yan W."/>
            <person name="Fan B."/>
            <person name="Jiang Y."/>
            <person name="Adhikari A."/>
            <person name="Zheng C.-J."/>
            <person name="Schuster L."/>
            <person name="Cowan T.M."/>
            <person name="Smanski M.J."/>
            <person name="Chevrette M.G."/>
            <person name="De Carvalho L.P.S."/>
            <person name="Shen B."/>
        </authorList>
    </citation>
    <scope>NUCLEOTIDE SEQUENCE [LARGE SCALE GENOMIC DNA]</scope>
    <source>
        <strain evidence="3 4">NPDC000632</strain>
    </source>
</reference>
<comment type="caution">
    <text evidence="3">The sequence shown here is derived from an EMBL/GenBank/DDBJ whole genome shotgun (WGS) entry which is preliminary data.</text>
</comment>
<dbReference type="InterPro" id="IPR025295">
    <property type="entry name" value="eCIS_core_dom"/>
</dbReference>
<keyword evidence="4" id="KW-1185">Reference proteome</keyword>
<evidence type="ECO:0000313" key="3">
    <source>
        <dbReference type="EMBL" id="MER6908648.1"/>
    </source>
</evidence>
<feature type="region of interest" description="Disordered" evidence="1">
    <location>
        <begin position="1"/>
        <end position="25"/>
    </location>
</feature>